<evidence type="ECO:0000256" key="1">
    <source>
        <dbReference type="SAM" id="MobiDB-lite"/>
    </source>
</evidence>
<feature type="region of interest" description="Disordered" evidence="1">
    <location>
        <begin position="1"/>
        <end position="30"/>
    </location>
</feature>
<protein>
    <submittedName>
        <fullName evidence="2">Uncharacterized protein</fullName>
    </submittedName>
</protein>
<dbReference type="Proteomes" id="UP000826656">
    <property type="component" value="Unassembled WGS sequence"/>
</dbReference>
<evidence type="ECO:0000313" key="2">
    <source>
        <dbReference type="EMBL" id="KAH0754460.1"/>
    </source>
</evidence>
<gene>
    <name evidence="2" type="ORF">KY290_024730</name>
</gene>
<organism evidence="2 3">
    <name type="scientific">Solanum tuberosum</name>
    <name type="common">Potato</name>
    <dbReference type="NCBI Taxonomy" id="4113"/>
    <lineage>
        <taxon>Eukaryota</taxon>
        <taxon>Viridiplantae</taxon>
        <taxon>Streptophyta</taxon>
        <taxon>Embryophyta</taxon>
        <taxon>Tracheophyta</taxon>
        <taxon>Spermatophyta</taxon>
        <taxon>Magnoliopsida</taxon>
        <taxon>eudicotyledons</taxon>
        <taxon>Gunneridae</taxon>
        <taxon>Pentapetalae</taxon>
        <taxon>asterids</taxon>
        <taxon>lamiids</taxon>
        <taxon>Solanales</taxon>
        <taxon>Solanaceae</taxon>
        <taxon>Solanoideae</taxon>
        <taxon>Solaneae</taxon>
        <taxon>Solanum</taxon>
    </lineage>
</organism>
<dbReference type="EMBL" id="JAIVGD010000018">
    <property type="protein sequence ID" value="KAH0754460.1"/>
    <property type="molecule type" value="Genomic_DNA"/>
</dbReference>
<evidence type="ECO:0000313" key="3">
    <source>
        <dbReference type="Proteomes" id="UP000826656"/>
    </source>
</evidence>
<keyword evidence="3" id="KW-1185">Reference proteome</keyword>
<reference evidence="2 3" key="1">
    <citation type="journal article" date="2021" name="bioRxiv">
        <title>Chromosome-scale and haplotype-resolved genome assembly of a tetraploid potato cultivar.</title>
        <authorList>
            <person name="Sun H."/>
            <person name="Jiao W.-B."/>
            <person name="Krause K."/>
            <person name="Campoy J.A."/>
            <person name="Goel M."/>
            <person name="Folz-Donahue K."/>
            <person name="Kukat C."/>
            <person name="Huettel B."/>
            <person name="Schneeberger K."/>
        </authorList>
    </citation>
    <scope>NUCLEOTIDE SEQUENCE [LARGE SCALE GENOMIC DNA]</scope>
    <source>
        <strain evidence="2">SolTubOtavaFocal</strain>
        <tissue evidence="2">Leaves</tissue>
    </source>
</reference>
<comment type="caution">
    <text evidence="2">The sequence shown here is derived from an EMBL/GenBank/DDBJ whole genome shotgun (WGS) entry which is preliminary data.</text>
</comment>
<sequence>MPNNDETSKLKHIDQREKVNSRWDEDTYRNNREHHPKNLIKLCQLPPIVMFGGGVVSMCYCIAGTRVEICTRHTIPALRKTNLTLYGSRHDDDHQLPLRLFYNTR</sequence>
<name>A0ABQ7URH5_SOLTU</name>
<accession>A0ABQ7URH5</accession>
<proteinExistence type="predicted"/>